<sequence>MLFNIFINDIVNDLDVKCLLYADDCKLFARISGVDDALHLQNSVDKVLQWSLLNGFQLNLNKCCVVTFTNKTGQFSFDYKIGDTILGRNDTVRDLGVTFESTLNFSVHIDNIVSASYKSLGFLIRNSCYFKNTKTLINLYYGLVRSKLEYASVVWSPYYKTYMLKLENV</sequence>
<evidence type="ECO:0000259" key="1">
    <source>
        <dbReference type="Pfam" id="PF00078"/>
    </source>
</evidence>
<name>A0A482W749_ASBVE</name>
<comment type="caution">
    <text evidence="2">The sequence shown here is derived from an EMBL/GenBank/DDBJ whole genome shotgun (WGS) entry which is preliminary data.</text>
</comment>
<dbReference type="STRING" id="1661398.A0A482W749"/>
<reference evidence="2 3" key="1">
    <citation type="submission" date="2017-03" db="EMBL/GenBank/DDBJ databases">
        <title>Genome of the blue death feigning beetle - Asbolus verrucosus.</title>
        <authorList>
            <person name="Rider S.D."/>
        </authorList>
    </citation>
    <scope>NUCLEOTIDE SEQUENCE [LARGE SCALE GENOMIC DNA]</scope>
    <source>
        <strain evidence="2">Butters</strain>
        <tissue evidence="2">Head and leg muscle</tissue>
    </source>
</reference>
<dbReference type="AlphaFoldDB" id="A0A482W749"/>
<gene>
    <name evidence="2" type="ORF">BDFB_014427</name>
</gene>
<evidence type="ECO:0000313" key="2">
    <source>
        <dbReference type="EMBL" id="RZC40962.1"/>
    </source>
</evidence>
<dbReference type="PANTHER" id="PTHR33332">
    <property type="entry name" value="REVERSE TRANSCRIPTASE DOMAIN-CONTAINING PROTEIN"/>
    <property type="match status" value="1"/>
</dbReference>
<dbReference type="EMBL" id="QDEB01021418">
    <property type="protein sequence ID" value="RZC40962.1"/>
    <property type="molecule type" value="Genomic_DNA"/>
</dbReference>
<keyword evidence="3" id="KW-1185">Reference proteome</keyword>
<organism evidence="2 3">
    <name type="scientific">Asbolus verrucosus</name>
    <name type="common">Desert ironclad beetle</name>
    <dbReference type="NCBI Taxonomy" id="1661398"/>
    <lineage>
        <taxon>Eukaryota</taxon>
        <taxon>Metazoa</taxon>
        <taxon>Ecdysozoa</taxon>
        <taxon>Arthropoda</taxon>
        <taxon>Hexapoda</taxon>
        <taxon>Insecta</taxon>
        <taxon>Pterygota</taxon>
        <taxon>Neoptera</taxon>
        <taxon>Endopterygota</taxon>
        <taxon>Coleoptera</taxon>
        <taxon>Polyphaga</taxon>
        <taxon>Cucujiformia</taxon>
        <taxon>Tenebrionidae</taxon>
        <taxon>Pimeliinae</taxon>
        <taxon>Asbolus</taxon>
    </lineage>
</organism>
<dbReference type="InterPro" id="IPR000477">
    <property type="entry name" value="RT_dom"/>
</dbReference>
<evidence type="ECO:0000313" key="3">
    <source>
        <dbReference type="Proteomes" id="UP000292052"/>
    </source>
</evidence>
<feature type="non-terminal residue" evidence="2">
    <location>
        <position position="169"/>
    </location>
</feature>
<protein>
    <submittedName>
        <fullName evidence="2">RVT 1 domain containing protein</fullName>
    </submittedName>
</protein>
<dbReference type="OrthoDB" id="7701049at2759"/>
<proteinExistence type="predicted"/>
<accession>A0A482W749</accession>
<dbReference type="Proteomes" id="UP000292052">
    <property type="component" value="Unassembled WGS sequence"/>
</dbReference>
<dbReference type="Pfam" id="PF00078">
    <property type="entry name" value="RVT_1"/>
    <property type="match status" value="1"/>
</dbReference>
<feature type="domain" description="Reverse transcriptase" evidence="1">
    <location>
        <begin position="2"/>
        <end position="98"/>
    </location>
</feature>